<feature type="binding site" evidence="5">
    <location>
        <position position="518"/>
    </location>
    <ligand>
        <name>Mg(2+)</name>
        <dbReference type="ChEBI" id="CHEBI:18420"/>
    </ligand>
</feature>
<dbReference type="InterPro" id="IPR036345">
    <property type="entry name" value="ExoRNase_PH_dom2_sf"/>
</dbReference>
<comment type="caution">
    <text evidence="8">The sequence shown here is derived from an EMBL/GenBank/DDBJ whole genome shotgun (WGS) entry which is preliminary data.</text>
</comment>
<evidence type="ECO:0000256" key="4">
    <source>
        <dbReference type="ARBA" id="ARBA00022884"/>
    </source>
</evidence>
<dbReference type="Gene3D" id="2.40.50.140">
    <property type="entry name" value="Nucleic acid-binding proteins"/>
    <property type="match status" value="1"/>
</dbReference>
<evidence type="ECO:0000256" key="2">
    <source>
        <dbReference type="ARBA" id="ARBA00022679"/>
    </source>
</evidence>
<dbReference type="AlphaFoldDB" id="A0A1F6D0Y3"/>
<dbReference type="InterPro" id="IPR036456">
    <property type="entry name" value="PNPase_PH_RNA-bd_sf"/>
</dbReference>
<comment type="function">
    <text evidence="5">Involved in mRNA degradation. Catalyzes the phosphorolysis of single-stranded polyribonucleotides processively in the 3'- to 5'-direction.</text>
</comment>
<dbReference type="SUPFAM" id="SSF46915">
    <property type="entry name" value="Polynucleotide phosphorylase/guanosine pentaphosphate synthase (PNPase/GPSI), domain 3"/>
    <property type="match status" value="1"/>
</dbReference>
<dbReference type="PANTHER" id="PTHR11252">
    <property type="entry name" value="POLYRIBONUCLEOTIDE NUCLEOTIDYLTRANSFERASE"/>
    <property type="match status" value="1"/>
</dbReference>
<comment type="subcellular location">
    <subcellularLocation>
        <location evidence="5">Cytoplasm</location>
    </subcellularLocation>
</comment>
<dbReference type="InterPro" id="IPR012162">
    <property type="entry name" value="PNPase"/>
</dbReference>
<dbReference type="GO" id="GO:0006396">
    <property type="term" value="P:RNA processing"/>
    <property type="evidence" value="ECO:0007669"/>
    <property type="project" value="InterPro"/>
</dbReference>
<organism evidence="8 9">
    <name type="scientific">Candidatus Kaiserbacteria bacterium RIFCSPHIGHO2_02_FULL_49_11</name>
    <dbReference type="NCBI Taxonomy" id="1798489"/>
    <lineage>
        <taxon>Bacteria</taxon>
        <taxon>Candidatus Kaiseribacteriota</taxon>
    </lineage>
</organism>
<evidence type="ECO:0000313" key="8">
    <source>
        <dbReference type="EMBL" id="OGG54980.1"/>
    </source>
</evidence>
<feature type="domain" description="S1 motif" evidence="7">
    <location>
        <begin position="654"/>
        <end position="722"/>
    </location>
</feature>
<dbReference type="HAMAP" id="MF_01595">
    <property type="entry name" value="PNPase"/>
    <property type="match status" value="1"/>
</dbReference>
<dbReference type="PANTHER" id="PTHR11252:SF0">
    <property type="entry name" value="POLYRIBONUCLEOTIDE NUCLEOTIDYLTRANSFERASE 1, MITOCHONDRIAL"/>
    <property type="match status" value="1"/>
</dbReference>
<dbReference type="SUPFAM" id="SSF54211">
    <property type="entry name" value="Ribosomal protein S5 domain 2-like"/>
    <property type="match status" value="2"/>
</dbReference>
<evidence type="ECO:0000259" key="7">
    <source>
        <dbReference type="PROSITE" id="PS50126"/>
    </source>
</evidence>
<feature type="binding site" evidence="5">
    <location>
        <position position="524"/>
    </location>
    <ligand>
        <name>Mg(2+)</name>
        <dbReference type="ChEBI" id="CHEBI:18420"/>
    </ligand>
</feature>
<keyword evidence="4 5" id="KW-0694">RNA-binding</keyword>
<evidence type="ECO:0000313" key="9">
    <source>
        <dbReference type="Proteomes" id="UP000177659"/>
    </source>
</evidence>
<feature type="region of interest" description="Disordered" evidence="6">
    <location>
        <begin position="728"/>
        <end position="748"/>
    </location>
</feature>
<dbReference type="FunFam" id="3.30.230.70:FF:000001">
    <property type="entry name" value="Polyribonucleotide nucleotidyltransferase"/>
    <property type="match status" value="1"/>
</dbReference>
<dbReference type="InterPro" id="IPR001247">
    <property type="entry name" value="ExoRNase_PH_dom1"/>
</dbReference>
<evidence type="ECO:0000256" key="6">
    <source>
        <dbReference type="SAM" id="MobiDB-lite"/>
    </source>
</evidence>
<dbReference type="InterPro" id="IPR004087">
    <property type="entry name" value="KH_dom"/>
</dbReference>
<evidence type="ECO:0000256" key="1">
    <source>
        <dbReference type="ARBA" id="ARBA00007404"/>
    </source>
</evidence>
<dbReference type="SMART" id="SM00316">
    <property type="entry name" value="S1"/>
    <property type="match status" value="1"/>
</dbReference>
<dbReference type="InterPro" id="IPR027408">
    <property type="entry name" value="PNPase/RNase_PH_dom_sf"/>
</dbReference>
<dbReference type="Pfam" id="PF00013">
    <property type="entry name" value="KH_1"/>
    <property type="match status" value="1"/>
</dbReference>
<dbReference type="Gene3D" id="3.30.230.70">
    <property type="entry name" value="GHMP Kinase, N-terminal domain"/>
    <property type="match status" value="2"/>
</dbReference>
<comment type="catalytic activity">
    <reaction evidence="5">
        <text>RNA(n+1) + phosphate = RNA(n) + a ribonucleoside 5'-diphosphate</text>
        <dbReference type="Rhea" id="RHEA:22096"/>
        <dbReference type="Rhea" id="RHEA-COMP:14527"/>
        <dbReference type="Rhea" id="RHEA-COMP:17342"/>
        <dbReference type="ChEBI" id="CHEBI:43474"/>
        <dbReference type="ChEBI" id="CHEBI:57930"/>
        <dbReference type="ChEBI" id="CHEBI:140395"/>
        <dbReference type="EC" id="2.7.7.8"/>
    </reaction>
</comment>
<gene>
    <name evidence="5" type="primary">pnp</name>
    <name evidence="8" type="ORF">A3D62_02955</name>
</gene>
<dbReference type="CDD" id="cd11364">
    <property type="entry name" value="RNase_PH_PNPase_2"/>
    <property type="match status" value="1"/>
</dbReference>
<dbReference type="FunFam" id="3.30.1370.10:FF:000001">
    <property type="entry name" value="Polyribonucleotide nucleotidyltransferase"/>
    <property type="match status" value="1"/>
</dbReference>
<dbReference type="InterPro" id="IPR012340">
    <property type="entry name" value="NA-bd_OB-fold"/>
</dbReference>
<dbReference type="InterPro" id="IPR004088">
    <property type="entry name" value="KH_dom_type_1"/>
</dbReference>
<dbReference type="InterPro" id="IPR003029">
    <property type="entry name" value="S1_domain"/>
</dbReference>
<dbReference type="PROSITE" id="PS50084">
    <property type="entry name" value="KH_TYPE_1"/>
    <property type="match status" value="1"/>
</dbReference>
<comment type="cofactor">
    <cofactor evidence="5">
        <name>Mg(2+)</name>
        <dbReference type="ChEBI" id="CHEBI:18420"/>
    </cofactor>
</comment>
<keyword evidence="5" id="KW-0460">Magnesium</keyword>
<protein>
    <recommendedName>
        <fullName evidence="5">Polyribonucleotide nucleotidyltransferase</fullName>
        <ecNumber evidence="5">2.7.7.8</ecNumber>
    </recommendedName>
    <alternativeName>
        <fullName evidence="5">Polynucleotide phosphorylase</fullName>
        <shortName evidence="5">PNPase</shortName>
    </alternativeName>
</protein>
<dbReference type="PROSITE" id="PS50126">
    <property type="entry name" value="S1"/>
    <property type="match status" value="1"/>
</dbReference>
<dbReference type="NCBIfam" id="TIGR03591">
    <property type="entry name" value="polynuc_phos"/>
    <property type="match status" value="1"/>
</dbReference>
<keyword evidence="3 5" id="KW-0548">Nucleotidyltransferase</keyword>
<keyword evidence="2 5" id="KW-0808">Transferase</keyword>
<keyword evidence="5" id="KW-0963">Cytoplasm</keyword>
<dbReference type="SUPFAM" id="SSF55666">
    <property type="entry name" value="Ribonuclease PH domain 2-like"/>
    <property type="match status" value="2"/>
</dbReference>
<dbReference type="SMART" id="SM00322">
    <property type="entry name" value="KH"/>
    <property type="match status" value="1"/>
</dbReference>
<dbReference type="PIRSF" id="PIRSF005499">
    <property type="entry name" value="PNPase"/>
    <property type="match status" value="1"/>
</dbReference>
<comment type="similarity">
    <text evidence="1 5">Belongs to the polyribonucleotide nucleotidyltransferase family.</text>
</comment>
<dbReference type="Pfam" id="PF00575">
    <property type="entry name" value="S1"/>
    <property type="match status" value="1"/>
</dbReference>
<evidence type="ECO:0000256" key="3">
    <source>
        <dbReference type="ARBA" id="ARBA00022695"/>
    </source>
</evidence>
<accession>A0A1F6D0Y3</accession>
<dbReference type="SUPFAM" id="SSF50249">
    <property type="entry name" value="Nucleic acid-binding proteins"/>
    <property type="match status" value="1"/>
</dbReference>
<dbReference type="SUPFAM" id="SSF54791">
    <property type="entry name" value="Eukaryotic type KH-domain (KH-domain type I)"/>
    <property type="match status" value="1"/>
</dbReference>
<dbReference type="GO" id="GO:0000287">
    <property type="term" value="F:magnesium ion binding"/>
    <property type="evidence" value="ECO:0007669"/>
    <property type="project" value="UniProtKB-UniRule"/>
</dbReference>
<dbReference type="GO" id="GO:0005829">
    <property type="term" value="C:cytosol"/>
    <property type="evidence" value="ECO:0007669"/>
    <property type="project" value="TreeGrafter"/>
</dbReference>
<evidence type="ECO:0000256" key="5">
    <source>
        <dbReference type="HAMAP-Rule" id="MF_01595"/>
    </source>
</evidence>
<dbReference type="EC" id="2.7.7.8" evidence="5"/>
<dbReference type="InterPro" id="IPR036612">
    <property type="entry name" value="KH_dom_type_1_sf"/>
</dbReference>
<proteinExistence type="inferred from homology"/>
<dbReference type="EMBL" id="MFLC01000025">
    <property type="protein sequence ID" value="OGG54980.1"/>
    <property type="molecule type" value="Genomic_DNA"/>
</dbReference>
<sequence length="748" mass="81214">MYEKISILEFGSHLYLMQTKEYSIEVGGKTLTALFTDLADQADGSVIVRLGNTAVLATAIMSGNVKEGLGYFPLTVDYEEKFYAAGAILGSRFVRREGKPTDEAILSGRVVDRTIRPLFGQYIRNEVQVTIIVLSIEEDDPDVLAVLAASLALGTSDIPWKGPVSAVRIGKLNSEYLINPSYASREESGNEFDLLACGKDGNINMIEIAAKESTEATLGEALVRASEELEKLQEFQKRIITDIGKQKRVIEKPETPQELSTLFTDSIAPQLDAAIFSGPGHAGLSTLHDEWKALLKERLPDLSSSPIAEDFFEEAISARLHSAAIAEEKRADGRSMTDIRPLFAKAGGISEIIHGTGIFYRGGTHIFSALTLGGPGDSQFIDSMEEKNKQKHFMHHYNFPPFSTGETGRMGGTNRRMIGHGALAEKALVPIIPPQEEFPYTIRIVSEAMASNGSTSMGSVCASTIALMDGGVPIRKPVAGIAMGLMLESTKHKDQNTNETSGAKLHYKILTDIQGPEDHHGDMDFKVAGTRDGVTAVQMDVKVDGVPIAILSEAFEDAKSARVRILDVIEKEIPAPRNDISPRAPKILVLKIKVDQIGMLIGPGGKTINGIKDTTGVEEITIEEDGTVYVTGKNGTAEKARVIIEEMTHEYKAGEKFQGVVTRLMDFGAFVKIGHSAEGLVHISEIAPFRIEKIAGVLNVGEEVPVVVKEIDDQKRINLSIKRADPDFAARKGIQQPASSGPKREISH</sequence>
<dbReference type="InterPro" id="IPR020568">
    <property type="entry name" value="Ribosomal_Su5_D2-typ_SF"/>
</dbReference>
<dbReference type="GO" id="GO:0006402">
    <property type="term" value="P:mRNA catabolic process"/>
    <property type="evidence" value="ECO:0007669"/>
    <property type="project" value="UniProtKB-UniRule"/>
</dbReference>
<dbReference type="Pfam" id="PF01138">
    <property type="entry name" value="RNase_PH"/>
    <property type="match status" value="2"/>
</dbReference>
<dbReference type="NCBIfam" id="NF008805">
    <property type="entry name" value="PRK11824.1"/>
    <property type="match status" value="1"/>
</dbReference>
<dbReference type="GO" id="GO:0000175">
    <property type="term" value="F:3'-5'-RNA exonuclease activity"/>
    <property type="evidence" value="ECO:0007669"/>
    <property type="project" value="TreeGrafter"/>
</dbReference>
<dbReference type="Gene3D" id="3.30.1370.10">
    <property type="entry name" value="K Homology domain, type 1"/>
    <property type="match status" value="1"/>
</dbReference>
<dbReference type="Proteomes" id="UP000177659">
    <property type="component" value="Unassembled WGS sequence"/>
</dbReference>
<keyword evidence="5" id="KW-0479">Metal-binding</keyword>
<dbReference type="GO" id="GO:0004654">
    <property type="term" value="F:polyribonucleotide nucleotidyltransferase activity"/>
    <property type="evidence" value="ECO:0007669"/>
    <property type="project" value="UniProtKB-UniRule"/>
</dbReference>
<reference evidence="8 9" key="1">
    <citation type="journal article" date="2016" name="Nat. Commun.">
        <title>Thousands of microbial genomes shed light on interconnected biogeochemical processes in an aquifer system.</title>
        <authorList>
            <person name="Anantharaman K."/>
            <person name="Brown C.T."/>
            <person name="Hug L.A."/>
            <person name="Sharon I."/>
            <person name="Castelle C.J."/>
            <person name="Probst A.J."/>
            <person name="Thomas B.C."/>
            <person name="Singh A."/>
            <person name="Wilkins M.J."/>
            <person name="Karaoz U."/>
            <person name="Brodie E.L."/>
            <person name="Williams K.H."/>
            <person name="Hubbard S.S."/>
            <person name="Banfield J.F."/>
        </authorList>
    </citation>
    <scope>NUCLEOTIDE SEQUENCE [LARGE SCALE GENOMIC DNA]</scope>
</reference>
<dbReference type="CDD" id="cd02393">
    <property type="entry name" value="KH-I_PNPase"/>
    <property type="match status" value="1"/>
</dbReference>
<name>A0A1F6D0Y3_9BACT</name>
<dbReference type="GO" id="GO:0003723">
    <property type="term" value="F:RNA binding"/>
    <property type="evidence" value="ECO:0007669"/>
    <property type="project" value="UniProtKB-UniRule"/>
</dbReference>